<comment type="caution">
    <text evidence="1">The sequence shown here is derived from an EMBL/GenBank/DDBJ whole genome shotgun (WGS) entry which is preliminary data.</text>
</comment>
<evidence type="ECO:0000313" key="2">
    <source>
        <dbReference type="Proteomes" id="UP001148838"/>
    </source>
</evidence>
<proteinExistence type="predicted"/>
<dbReference type="Proteomes" id="UP001148838">
    <property type="component" value="Unassembled WGS sequence"/>
</dbReference>
<sequence length="73" mass="8018">MAGLCEGGMNLRVLESYLILLRPFPPIQSSSSSPVSFVPILISCIHEFRGLSLFFSPQVSIIPTPLWVIFPVA</sequence>
<evidence type="ECO:0000313" key="1">
    <source>
        <dbReference type="EMBL" id="KAJ4439514.1"/>
    </source>
</evidence>
<dbReference type="EMBL" id="JAJSOF020000017">
    <property type="protein sequence ID" value="KAJ4439514.1"/>
    <property type="molecule type" value="Genomic_DNA"/>
</dbReference>
<accession>A0ABQ8SZ96</accession>
<gene>
    <name evidence="1" type="ORF">ANN_07638</name>
</gene>
<organism evidence="1 2">
    <name type="scientific">Periplaneta americana</name>
    <name type="common">American cockroach</name>
    <name type="synonym">Blatta americana</name>
    <dbReference type="NCBI Taxonomy" id="6978"/>
    <lineage>
        <taxon>Eukaryota</taxon>
        <taxon>Metazoa</taxon>
        <taxon>Ecdysozoa</taxon>
        <taxon>Arthropoda</taxon>
        <taxon>Hexapoda</taxon>
        <taxon>Insecta</taxon>
        <taxon>Pterygota</taxon>
        <taxon>Neoptera</taxon>
        <taxon>Polyneoptera</taxon>
        <taxon>Dictyoptera</taxon>
        <taxon>Blattodea</taxon>
        <taxon>Blattoidea</taxon>
        <taxon>Blattidae</taxon>
        <taxon>Blattinae</taxon>
        <taxon>Periplaneta</taxon>
    </lineage>
</organism>
<name>A0ABQ8SZ96_PERAM</name>
<protein>
    <submittedName>
        <fullName evidence="1">Uncharacterized protein</fullName>
    </submittedName>
</protein>
<keyword evidence="2" id="KW-1185">Reference proteome</keyword>
<reference evidence="1 2" key="1">
    <citation type="journal article" date="2022" name="Allergy">
        <title>Genome assembly and annotation of Periplaneta americana reveal a comprehensive cockroach allergen profile.</title>
        <authorList>
            <person name="Wang L."/>
            <person name="Xiong Q."/>
            <person name="Saelim N."/>
            <person name="Wang L."/>
            <person name="Nong W."/>
            <person name="Wan A.T."/>
            <person name="Shi M."/>
            <person name="Liu X."/>
            <person name="Cao Q."/>
            <person name="Hui J.H.L."/>
            <person name="Sookrung N."/>
            <person name="Leung T.F."/>
            <person name="Tungtrongchitr A."/>
            <person name="Tsui S.K.W."/>
        </authorList>
    </citation>
    <scope>NUCLEOTIDE SEQUENCE [LARGE SCALE GENOMIC DNA]</scope>
    <source>
        <strain evidence="1">PWHHKU_190912</strain>
    </source>
</reference>